<dbReference type="InterPro" id="IPR008030">
    <property type="entry name" value="NmrA-like"/>
</dbReference>
<comment type="caution">
    <text evidence="2">The sequence shown here is derived from an EMBL/GenBank/DDBJ whole genome shotgun (WGS) entry which is preliminary data.</text>
</comment>
<feature type="domain" description="NmrA-like" evidence="1">
    <location>
        <begin position="16"/>
        <end position="280"/>
    </location>
</feature>
<evidence type="ECO:0000313" key="2">
    <source>
        <dbReference type="EMBL" id="KPL57407.1"/>
    </source>
</evidence>
<dbReference type="EMBL" id="AVFJ02000005">
    <property type="protein sequence ID" value="KPL57407.1"/>
    <property type="molecule type" value="Genomic_DNA"/>
</dbReference>
<protein>
    <recommendedName>
        <fullName evidence="1">NmrA-like domain-containing protein</fullName>
    </recommendedName>
</protein>
<dbReference type="Gene3D" id="3.40.50.720">
    <property type="entry name" value="NAD(P)-binding Rossmann-like Domain"/>
    <property type="match status" value="1"/>
</dbReference>
<dbReference type="InterPro" id="IPR051604">
    <property type="entry name" value="Ergot_Alk_Oxidoreductase"/>
</dbReference>
<sequence>MTLTDILISIEEGYHKMKIVLTGSIGRINQTLVPKLTHAGHEVTVISHQAIRSSLIKVFRATPAIGRLDDEAFLTKTFMGADVVYLMVTGIAASDDLYTAAKRQADIYAAAIKAAGVKRVVNLSSVGADLGPEVGALYMYHIIEQTLTTALPDVDLTFIRPTAMYYNLLSSVPTVKKSHRIYTNANLAVKNVWVAPVDVTTVLIKALTEPTPGQTVTYVASDEKTYLEVASVLSQALKMPDLRVSQVPDEVMQDHLVTAGTPVAFAREYVKTVAYQRDHDFYADYRAHQPRLGDVKLADFAQVYAEDYHNQQVLKH</sequence>
<accession>A0A837NRA8</accession>
<dbReference type="PANTHER" id="PTHR43162">
    <property type="match status" value="1"/>
</dbReference>
<dbReference type="InterPro" id="IPR036291">
    <property type="entry name" value="NAD(P)-bd_dom_sf"/>
</dbReference>
<dbReference type="Gene3D" id="3.90.25.10">
    <property type="entry name" value="UDP-galactose 4-epimerase, domain 1"/>
    <property type="match status" value="1"/>
</dbReference>
<dbReference type="AlphaFoldDB" id="A0A837NRA8"/>
<dbReference type="Pfam" id="PF05368">
    <property type="entry name" value="NmrA"/>
    <property type="match status" value="1"/>
</dbReference>
<proteinExistence type="predicted"/>
<dbReference type="PANTHER" id="PTHR43162:SF1">
    <property type="entry name" value="PRESTALK A DIFFERENTIATION PROTEIN A"/>
    <property type="match status" value="1"/>
</dbReference>
<reference evidence="2" key="1">
    <citation type="journal article" date="2016" name="Genome Announc.">
        <title>Draft Genome Sequence of Lactobacillus plantarum 2025.</title>
        <authorList>
            <person name="Karlyshev A.V."/>
            <person name="Khlebnikov V.C."/>
            <person name="Kosarev I.V."/>
            <person name="Abramov V.M."/>
        </authorList>
    </citation>
    <scope>NUCLEOTIDE SEQUENCE [LARGE SCALE GENOMIC DNA]</scope>
    <source>
        <strain evidence="2">2025</strain>
    </source>
</reference>
<dbReference type="SUPFAM" id="SSF51735">
    <property type="entry name" value="NAD(P)-binding Rossmann-fold domains"/>
    <property type="match status" value="1"/>
</dbReference>
<evidence type="ECO:0000259" key="1">
    <source>
        <dbReference type="Pfam" id="PF05368"/>
    </source>
</evidence>
<name>A0A837NRA8_LACPN</name>
<organism evidence="2">
    <name type="scientific">Lactiplantibacillus plantarum 2025</name>
    <dbReference type="NCBI Taxonomy" id="1385856"/>
    <lineage>
        <taxon>Bacteria</taxon>
        <taxon>Bacillati</taxon>
        <taxon>Bacillota</taxon>
        <taxon>Bacilli</taxon>
        <taxon>Lactobacillales</taxon>
        <taxon>Lactobacillaceae</taxon>
        <taxon>Lactiplantibacillus</taxon>
    </lineage>
</organism>
<gene>
    <name evidence="2" type="ORF">N876_0202850</name>
</gene>